<dbReference type="GeneID" id="36588184"/>
<keyword evidence="2" id="KW-1185">Reference proteome</keyword>
<dbReference type="AlphaFoldDB" id="A0A2J6TDE7"/>
<dbReference type="InParanoid" id="A0A2J6TDE7"/>
<organism evidence="1 2">
    <name type="scientific">Hyaloscypha bicolor E</name>
    <dbReference type="NCBI Taxonomy" id="1095630"/>
    <lineage>
        <taxon>Eukaryota</taxon>
        <taxon>Fungi</taxon>
        <taxon>Dikarya</taxon>
        <taxon>Ascomycota</taxon>
        <taxon>Pezizomycotina</taxon>
        <taxon>Leotiomycetes</taxon>
        <taxon>Helotiales</taxon>
        <taxon>Hyaloscyphaceae</taxon>
        <taxon>Hyaloscypha</taxon>
        <taxon>Hyaloscypha bicolor</taxon>
    </lineage>
</organism>
<dbReference type="Proteomes" id="UP000235371">
    <property type="component" value="Unassembled WGS sequence"/>
</dbReference>
<protein>
    <submittedName>
        <fullName evidence="1">Uncharacterized protein</fullName>
    </submittedName>
</protein>
<proteinExistence type="predicted"/>
<evidence type="ECO:0000313" key="1">
    <source>
        <dbReference type="EMBL" id="PMD61056.1"/>
    </source>
</evidence>
<gene>
    <name evidence="1" type="ORF">K444DRAFT_612322</name>
</gene>
<accession>A0A2J6TDE7</accession>
<name>A0A2J6TDE7_9HELO</name>
<reference evidence="1 2" key="1">
    <citation type="submission" date="2016-04" db="EMBL/GenBank/DDBJ databases">
        <title>A degradative enzymes factory behind the ericoid mycorrhizal symbiosis.</title>
        <authorList>
            <consortium name="DOE Joint Genome Institute"/>
            <person name="Martino E."/>
            <person name="Morin E."/>
            <person name="Grelet G."/>
            <person name="Kuo A."/>
            <person name="Kohler A."/>
            <person name="Daghino S."/>
            <person name="Barry K."/>
            <person name="Choi C."/>
            <person name="Cichocki N."/>
            <person name="Clum A."/>
            <person name="Copeland A."/>
            <person name="Hainaut M."/>
            <person name="Haridas S."/>
            <person name="Labutti K."/>
            <person name="Lindquist E."/>
            <person name="Lipzen A."/>
            <person name="Khouja H.-R."/>
            <person name="Murat C."/>
            <person name="Ohm R."/>
            <person name="Olson A."/>
            <person name="Spatafora J."/>
            <person name="Veneault-Fourrey C."/>
            <person name="Henrissat B."/>
            <person name="Grigoriev I."/>
            <person name="Martin F."/>
            <person name="Perotto S."/>
        </authorList>
    </citation>
    <scope>NUCLEOTIDE SEQUENCE [LARGE SCALE GENOMIC DNA]</scope>
    <source>
        <strain evidence="1 2">E</strain>
    </source>
</reference>
<sequence length="62" mass="6645">MTRHIFAAFTGVLCLCVGAGVLAALYSDWVAAIVDNYAGIQLETLRFYTGPICGEETAILSF</sequence>
<dbReference type="EMBL" id="KZ613787">
    <property type="protein sequence ID" value="PMD61056.1"/>
    <property type="molecule type" value="Genomic_DNA"/>
</dbReference>
<dbReference type="RefSeq" id="XP_024737960.1">
    <property type="nucleotide sequence ID" value="XM_024880107.1"/>
</dbReference>
<evidence type="ECO:0000313" key="2">
    <source>
        <dbReference type="Proteomes" id="UP000235371"/>
    </source>
</evidence>